<dbReference type="EnsemblPlants" id="MELO3C028193.2.1">
    <property type="protein sequence ID" value="MELO3C028193.2.1"/>
    <property type="gene ID" value="MELO3C028193.2"/>
</dbReference>
<dbReference type="Gramene" id="MELO3C028193.2.1">
    <property type="protein sequence ID" value="MELO3C028193.2.1"/>
    <property type="gene ID" value="MELO3C028193.2"/>
</dbReference>
<feature type="compositionally biased region" description="Low complexity" evidence="1">
    <location>
        <begin position="25"/>
        <end position="45"/>
    </location>
</feature>
<evidence type="ECO:0000256" key="1">
    <source>
        <dbReference type="SAM" id="MobiDB-lite"/>
    </source>
</evidence>
<protein>
    <submittedName>
        <fullName evidence="2">Uncharacterized protein</fullName>
    </submittedName>
</protein>
<dbReference type="AlphaFoldDB" id="A0A9I9E3J1"/>
<reference evidence="2" key="1">
    <citation type="submission" date="2023-03" db="UniProtKB">
        <authorList>
            <consortium name="EnsemblPlants"/>
        </authorList>
    </citation>
    <scope>IDENTIFICATION</scope>
</reference>
<accession>A0A9I9E3J1</accession>
<evidence type="ECO:0000313" key="2">
    <source>
        <dbReference type="EnsemblPlants" id="MELO3C028193.2.1"/>
    </source>
</evidence>
<proteinExistence type="predicted"/>
<feature type="compositionally biased region" description="Basic and acidic residues" evidence="1">
    <location>
        <begin position="77"/>
        <end position="87"/>
    </location>
</feature>
<name>A0A9I9E3J1_CUCME</name>
<organism evidence="2">
    <name type="scientific">Cucumis melo</name>
    <name type="common">Muskmelon</name>
    <dbReference type="NCBI Taxonomy" id="3656"/>
    <lineage>
        <taxon>Eukaryota</taxon>
        <taxon>Viridiplantae</taxon>
        <taxon>Streptophyta</taxon>
        <taxon>Embryophyta</taxon>
        <taxon>Tracheophyta</taxon>
        <taxon>Spermatophyta</taxon>
        <taxon>Magnoliopsida</taxon>
        <taxon>eudicotyledons</taxon>
        <taxon>Gunneridae</taxon>
        <taxon>Pentapetalae</taxon>
        <taxon>rosids</taxon>
        <taxon>fabids</taxon>
        <taxon>Cucurbitales</taxon>
        <taxon>Cucurbitaceae</taxon>
        <taxon>Benincaseae</taxon>
        <taxon>Cucumis</taxon>
    </lineage>
</organism>
<feature type="region of interest" description="Disordered" evidence="1">
    <location>
        <begin position="18"/>
        <end position="87"/>
    </location>
</feature>
<sequence>SPPPSTNVEADFRRGLHPFPIRFQPPAADSSPSSSVSVTVDGSTSICVPDAALNAEESHPRPPSTSLTRALSGGAKTRPEPRIRFEQ</sequence>